<dbReference type="RefSeq" id="WP_146381322.1">
    <property type="nucleotide sequence ID" value="NZ_VOEJ01000003.1"/>
</dbReference>
<gene>
    <name evidence="6" type="primary">modA</name>
    <name evidence="6" type="ORF">FPZ43_07880</name>
</gene>
<reference evidence="6 7" key="1">
    <citation type="submission" date="2019-07" db="EMBL/GenBank/DDBJ databases">
        <authorList>
            <person name="Kim J."/>
        </authorList>
    </citation>
    <scope>NUCLEOTIDE SEQUENCE [LARGE SCALE GENOMIC DNA]</scope>
    <source>
        <strain evidence="7">dk17</strain>
    </source>
</reference>
<keyword evidence="3 5" id="KW-0732">Signal</keyword>
<sequence length="252" mass="27479">MKKYLKLIPIALLINFAIVPSVSAQTLKVAIAANLQPVMKALQSDFKKKTGITIDAISGSSGNLSNQIKNGAPYDIFMSADAAFPTMLYKQGFSQHQPVFYADGVLVICGINKTAVNNWPSAIQTVAVKKIAIGNPAIAPYGKVAKEALEKLNLFIKVQPKIVFGESISQVNTYITTGAVDAGFTTLSLIRDPSNKTKLNWALVDSKLYTPIRQAMILLRRAEGNKQAIRFYKYLTSSAAKAIFKSYGYHVN</sequence>
<feature type="binding site" evidence="4">
    <location>
        <position position="61"/>
    </location>
    <ligand>
        <name>molybdate</name>
        <dbReference type="ChEBI" id="CHEBI:36264"/>
    </ligand>
</feature>
<dbReference type="SUPFAM" id="SSF53850">
    <property type="entry name" value="Periplasmic binding protein-like II"/>
    <property type="match status" value="1"/>
</dbReference>
<dbReference type="GO" id="GO:0030973">
    <property type="term" value="F:molybdate ion binding"/>
    <property type="evidence" value="ECO:0007669"/>
    <property type="project" value="InterPro"/>
</dbReference>
<dbReference type="GO" id="GO:0015689">
    <property type="term" value="P:molybdate ion transport"/>
    <property type="evidence" value="ECO:0007669"/>
    <property type="project" value="InterPro"/>
</dbReference>
<dbReference type="AlphaFoldDB" id="A0A563UEN3"/>
<organism evidence="6 7">
    <name type="scientific">Mucilaginibacter pallidiroseus</name>
    <dbReference type="NCBI Taxonomy" id="2599295"/>
    <lineage>
        <taxon>Bacteria</taxon>
        <taxon>Pseudomonadati</taxon>
        <taxon>Bacteroidota</taxon>
        <taxon>Sphingobacteriia</taxon>
        <taxon>Sphingobacteriales</taxon>
        <taxon>Sphingobacteriaceae</taxon>
        <taxon>Mucilaginibacter</taxon>
    </lineage>
</organism>
<dbReference type="InterPro" id="IPR005950">
    <property type="entry name" value="ModA"/>
</dbReference>
<protein>
    <submittedName>
        <fullName evidence="6">Molybdate ABC transporter substrate-binding protein</fullName>
    </submittedName>
</protein>
<feature type="binding site" evidence="4">
    <location>
        <position position="168"/>
    </location>
    <ligand>
        <name>molybdate</name>
        <dbReference type="ChEBI" id="CHEBI:36264"/>
    </ligand>
</feature>
<keyword evidence="7" id="KW-1185">Reference proteome</keyword>
<dbReference type="PIRSF" id="PIRSF004846">
    <property type="entry name" value="ModA"/>
    <property type="match status" value="1"/>
</dbReference>
<keyword evidence="4" id="KW-0500">Molybdenum</keyword>
<dbReference type="InterPro" id="IPR044084">
    <property type="entry name" value="AvModA-like_subst-bd"/>
</dbReference>
<keyword evidence="2 4" id="KW-0479">Metal-binding</keyword>
<dbReference type="CDD" id="cd13539">
    <property type="entry name" value="PBP2_AvModA"/>
    <property type="match status" value="1"/>
</dbReference>
<evidence type="ECO:0000256" key="4">
    <source>
        <dbReference type="PIRSR" id="PIRSR004846-1"/>
    </source>
</evidence>
<evidence type="ECO:0000256" key="2">
    <source>
        <dbReference type="ARBA" id="ARBA00022723"/>
    </source>
</evidence>
<evidence type="ECO:0000256" key="1">
    <source>
        <dbReference type="ARBA" id="ARBA00009175"/>
    </source>
</evidence>
<feature type="chain" id="PRO_5021973485" evidence="5">
    <location>
        <begin position="25"/>
        <end position="252"/>
    </location>
</feature>
<dbReference type="GO" id="GO:0046872">
    <property type="term" value="F:metal ion binding"/>
    <property type="evidence" value="ECO:0007669"/>
    <property type="project" value="UniProtKB-KW"/>
</dbReference>
<proteinExistence type="inferred from homology"/>
<dbReference type="Pfam" id="PF13531">
    <property type="entry name" value="SBP_bac_11"/>
    <property type="match status" value="1"/>
</dbReference>
<dbReference type="Proteomes" id="UP000320042">
    <property type="component" value="Unassembled WGS sequence"/>
</dbReference>
<name>A0A563UEN3_9SPHI</name>
<dbReference type="Gene3D" id="3.40.190.10">
    <property type="entry name" value="Periplasmic binding protein-like II"/>
    <property type="match status" value="2"/>
</dbReference>
<evidence type="ECO:0000313" key="7">
    <source>
        <dbReference type="Proteomes" id="UP000320042"/>
    </source>
</evidence>
<dbReference type="PANTHER" id="PTHR30632:SF14">
    <property type="entry name" value="TUNGSTATE_MOLYBDATE_CHROMATE-BINDING PROTEIN MODA"/>
    <property type="match status" value="1"/>
</dbReference>
<dbReference type="NCBIfam" id="TIGR01256">
    <property type="entry name" value="modA"/>
    <property type="match status" value="1"/>
</dbReference>
<evidence type="ECO:0000256" key="3">
    <source>
        <dbReference type="ARBA" id="ARBA00022729"/>
    </source>
</evidence>
<feature type="signal peptide" evidence="5">
    <location>
        <begin position="1"/>
        <end position="24"/>
    </location>
</feature>
<evidence type="ECO:0000313" key="6">
    <source>
        <dbReference type="EMBL" id="TWR29766.1"/>
    </source>
</evidence>
<dbReference type="InterPro" id="IPR050682">
    <property type="entry name" value="ModA/WtpA"/>
</dbReference>
<comment type="caution">
    <text evidence="6">The sequence shown here is derived from an EMBL/GenBank/DDBJ whole genome shotgun (WGS) entry which is preliminary data.</text>
</comment>
<dbReference type="EMBL" id="VOEJ01000003">
    <property type="protein sequence ID" value="TWR29766.1"/>
    <property type="molecule type" value="Genomic_DNA"/>
</dbReference>
<dbReference type="PANTHER" id="PTHR30632">
    <property type="entry name" value="MOLYBDATE-BINDING PERIPLASMIC PROTEIN"/>
    <property type="match status" value="1"/>
</dbReference>
<accession>A0A563UEN3</accession>
<evidence type="ECO:0000256" key="5">
    <source>
        <dbReference type="SAM" id="SignalP"/>
    </source>
</evidence>
<comment type="similarity">
    <text evidence="1">Belongs to the bacterial solute-binding protein ModA family.</text>
</comment>
<dbReference type="OrthoDB" id="9785015at2"/>